<dbReference type="SUPFAM" id="SSF47413">
    <property type="entry name" value="lambda repressor-like DNA-binding domains"/>
    <property type="match status" value="1"/>
</dbReference>
<evidence type="ECO:0000313" key="2">
    <source>
        <dbReference type="EMBL" id="MDX8417404.1"/>
    </source>
</evidence>
<dbReference type="Proteomes" id="UP001285244">
    <property type="component" value="Unassembled WGS sequence"/>
</dbReference>
<evidence type="ECO:0000313" key="3">
    <source>
        <dbReference type="Proteomes" id="UP001285244"/>
    </source>
</evidence>
<comment type="caution">
    <text evidence="2">The sequence shown here is derived from an EMBL/GenBank/DDBJ whole genome shotgun (WGS) entry which is preliminary data.</text>
</comment>
<dbReference type="InterPro" id="IPR008003">
    <property type="entry name" value="DUF739"/>
</dbReference>
<accession>A0ABU4WPS2</accession>
<dbReference type="Gene3D" id="1.10.260.40">
    <property type="entry name" value="lambda repressor-like DNA-binding domains"/>
    <property type="match status" value="1"/>
</dbReference>
<gene>
    <name evidence="2" type="ORF">MOZ64_06055</name>
</gene>
<dbReference type="SMART" id="SM00530">
    <property type="entry name" value="HTH_XRE"/>
    <property type="match status" value="1"/>
</dbReference>
<reference evidence="2 3" key="1">
    <citation type="submission" date="2022-03" db="EMBL/GenBank/DDBJ databases">
        <title>Novel taxa within the pig intestine.</title>
        <authorList>
            <person name="Wylensek D."/>
            <person name="Bishof K."/>
            <person name="Afrizal A."/>
            <person name="Clavel T."/>
        </authorList>
    </citation>
    <scope>NUCLEOTIDE SEQUENCE [LARGE SCALE GENOMIC DNA]</scope>
    <source>
        <strain evidence="2 3">Cla-KB-P134</strain>
    </source>
</reference>
<dbReference type="PROSITE" id="PS50943">
    <property type="entry name" value="HTH_CROC1"/>
    <property type="match status" value="1"/>
</dbReference>
<evidence type="ECO:0000259" key="1">
    <source>
        <dbReference type="PROSITE" id="PS50943"/>
    </source>
</evidence>
<organism evidence="2 3">
    <name type="scientific">Absicoccus intestinalis</name>
    <dbReference type="NCBI Taxonomy" id="2926319"/>
    <lineage>
        <taxon>Bacteria</taxon>
        <taxon>Bacillati</taxon>
        <taxon>Bacillota</taxon>
        <taxon>Erysipelotrichia</taxon>
        <taxon>Erysipelotrichales</taxon>
        <taxon>Erysipelotrichaceae</taxon>
        <taxon>Absicoccus</taxon>
    </lineage>
</organism>
<protein>
    <submittedName>
        <fullName evidence="2">Helix-turn-helix domain-containing protein</fullName>
    </submittedName>
</protein>
<dbReference type="RefSeq" id="WP_320325700.1">
    <property type="nucleotide sequence ID" value="NZ_JALBUS010000007.1"/>
</dbReference>
<dbReference type="InterPro" id="IPR001387">
    <property type="entry name" value="Cro/C1-type_HTH"/>
</dbReference>
<name>A0ABU4WPS2_9FIRM</name>
<keyword evidence="3" id="KW-1185">Reference proteome</keyword>
<dbReference type="InterPro" id="IPR010982">
    <property type="entry name" value="Lambda_DNA-bd_dom_sf"/>
</dbReference>
<proteinExistence type="predicted"/>
<dbReference type="EMBL" id="JALBUS010000007">
    <property type="protein sequence ID" value="MDX8417404.1"/>
    <property type="molecule type" value="Genomic_DNA"/>
</dbReference>
<dbReference type="Pfam" id="PF05339">
    <property type="entry name" value="DUF739"/>
    <property type="match status" value="1"/>
</dbReference>
<feature type="domain" description="HTH cro/C1-type" evidence="1">
    <location>
        <begin position="7"/>
        <end position="61"/>
    </location>
</feature>
<dbReference type="CDD" id="cd00093">
    <property type="entry name" value="HTH_XRE"/>
    <property type="match status" value="1"/>
</dbReference>
<sequence>MINVRKLKSVLILKEISQQDLAYNLGISKQALNYKINGRTPFKVSEILKIQKLLKLSKEERDNIFFDYRVGKEPTK</sequence>